<dbReference type="Pfam" id="PF20263">
    <property type="entry name" value="LYRM2-like"/>
    <property type="match status" value="1"/>
</dbReference>
<evidence type="ECO:0000259" key="1">
    <source>
        <dbReference type="Pfam" id="PF20263"/>
    </source>
</evidence>
<name>A0AAD6DIV8_9EURO</name>
<sequence length="338" mass="39158">MASTLTSSRISDIPWKHLLRASLRECTYLPDPVARSYMRGYVVDRYRRVSESTSRPQNQKLQQARHGLSVLRRANEGYQGPLEKVLFLSYGRIGKRRHELLNEFLKPPVPKDTEAVKALIAQPAQYDDGWEPPEIVMDLVKSQMHNGVVMTSRRRPRLTKLEPVIPKKNSWDRPVPLVRRRNIRKKWYQTTLDCLYPPLPERELGILDGLLARTIPWEPVKRRKIPSTASSSRPTTDDAILDFLVDGPQKGHTFRKYVLGRPHIFTSRFMHRQWRRISALVPRMYRSPYSDKMQFSWDTPKPVPSVNSYVLPEADLDAIFGEAKASVQRRKSNAAPQL</sequence>
<organism evidence="2 3">
    <name type="scientific">Penicillium hetheringtonii</name>
    <dbReference type="NCBI Taxonomy" id="911720"/>
    <lineage>
        <taxon>Eukaryota</taxon>
        <taxon>Fungi</taxon>
        <taxon>Dikarya</taxon>
        <taxon>Ascomycota</taxon>
        <taxon>Pezizomycotina</taxon>
        <taxon>Eurotiomycetes</taxon>
        <taxon>Eurotiomycetidae</taxon>
        <taxon>Eurotiales</taxon>
        <taxon>Aspergillaceae</taxon>
        <taxon>Penicillium</taxon>
    </lineage>
</organism>
<dbReference type="AlphaFoldDB" id="A0AAD6DIV8"/>
<dbReference type="Proteomes" id="UP001216150">
    <property type="component" value="Unassembled WGS sequence"/>
</dbReference>
<evidence type="ECO:0000313" key="2">
    <source>
        <dbReference type="EMBL" id="KAJ5585911.1"/>
    </source>
</evidence>
<reference evidence="2 3" key="1">
    <citation type="journal article" date="2023" name="IMA Fungus">
        <title>Comparative genomic study of the Penicillium genus elucidates a diverse pangenome and 15 lateral gene transfer events.</title>
        <authorList>
            <person name="Petersen C."/>
            <person name="Sorensen T."/>
            <person name="Nielsen M.R."/>
            <person name="Sondergaard T.E."/>
            <person name="Sorensen J.L."/>
            <person name="Fitzpatrick D.A."/>
            <person name="Frisvad J.C."/>
            <person name="Nielsen K.L."/>
        </authorList>
    </citation>
    <scope>NUCLEOTIDE SEQUENCE [LARGE SCALE GENOMIC DNA]</scope>
    <source>
        <strain evidence="2 3">IBT 29057</strain>
    </source>
</reference>
<dbReference type="EMBL" id="JAQJAC010000004">
    <property type="protein sequence ID" value="KAJ5585911.1"/>
    <property type="molecule type" value="Genomic_DNA"/>
</dbReference>
<comment type="caution">
    <text evidence="2">The sequence shown here is derived from an EMBL/GenBank/DDBJ whole genome shotgun (WGS) entry which is preliminary data.</text>
</comment>
<evidence type="ECO:0000313" key="3">
    <source>
        <dbReference type="Proteomes" id="UP001216150"/>
    </source>
</evidence>
<dbReference type="CDD" id="cd20273">
    <property type="entry name" value="Complex1_LYR_unchar"/>
    <property type="match status" value="1"/>
</dbReference>
<proteinExistence type="predicted"/>
<keyword evidence="3" id="KW-1185">Reference proteome</keyword>
<gene>
    <name evidence="2" type="ORF">N7450_005698</name>
</gene>
<feature type="domain" description="LYR motif-containing protein Cup1-like N-terminal" evidence="1">
    <location>
        <begin position="19"/>
        <end position="101"/>
    </location>
</feature>
<accession>A0AAD6DIV8</accession>
<dbReference type="InterPro" id="IPR046896">
    <property type="entry name" value="Cup1-like_N"/>
</dbReference>
<protein>
    <recommendedName>
        <fullName evidence="1">LYR motif-containing protein Cup1-like N-terminal domain-containing protein</fullName>
    </recommendedName>
</protein>